<evidence type="ECO:0000313" key="6">
    <source>
        <dbReference type="Proteomes" id="UP000094285"/>
    </source>
</evidence>
<dbReference type="GO" id="GO:0097010">
    <property type="term" value="P:eukaryotic translation initiation factor 4F complex assembly"/>
    <property type="evidence" value="ECO:0007669"/>
    <property type="project" value="EnsemblFungi"/>
</dbReference>
<dbReference type="InterPro" id="IPR012677">
    <property type="entry name" value="Nucleotide-bd_a/b_plait_sf"/>
</dbReference>
<gene>
    <name evidence="5" type="ORF">CANTADRAFT_46013</name>
</gene>
<sequence length="430" mass="48065">MAPPKKGKKMDIGDFLADDSLGGTSWADEEVDMTSIGFSAGSSTAVPVNTAPSGSSGFGSGGFERSGQFEERRERKEYPMPDAPPYRARVANLPWEVDEDAVARFFENRMQITGAVQEVKLPLDRESGRPRGTAFVTFSERSVLEEALNMTMSDFNGRKVFVNVAAPQNTAFDGDWRSSRSGPLDGGREEPELDWGAARGQALPPRERSNRGFERADRGERPPRPEEPDLDWGAARSTRAQLPPRERRERPEGEGFERTERPKRDEPELDWGSARGQTLPPRERSNRGGFERGERPERTERPKREEPELDWGSARGQTLPPRERSNRGGFERAERPKKDEPVLDWSRGQALPPRAKRVASTTKPVEKKDEQPKPQKSAFSVLALEGESDDEAAEQEQKPKEETKLETAAANLSIQDDAPKEDQGWEVVGK</sequence>
<feature type="compositionally biased region" description="Basic and acidic residues" evidence="3">
    <location>
        <begin position="244"/>
        <end position="266"/>
    </location>
</feature>
<dbReference type="GeneID" id="30983413"/>
<evidence type="ECO:0000313" key="5">
    <source>
        <dbReference type="EMBL" id="ODV81861.1"/>
    </source>
</evidence>
<dbReference type="Pfam" id="PF00076">
    <property type="entry name" value="RRM_1"/>
    <property type="match status" value="1"/>
</dbReference>
<keyword evidence="6" id="KW-1185">Reference proteome</keyword>
<name>A0A1E4SQT5_9ASCO</name>
<dbReference type="SMART" id="SM00360">
    <property type="entry name" value="RRM"/>
    <property type="match status" value="1"/>
</dbReference>
<dbReference type="GO" id="GO:0005634">
    <property type="term" value="C:nucleus"/>
    <property type="evidence" value="ECO:0007669"/>
    <property type="project" value="TreeGrafter"/>
</dbReference>
<dbReference type="PROSITE" id="PS50102">
    <property type="entry name" value="RRM"/>
    <property type="match status" value="1"/>
</dbReference>
<dbReference type="GO" id="GO:0043024">
    <property type="term" value="F:ribosomal small subunit binding"/>
    <property type="evidence" value="ECO:0007669"/>
    <property type="project" value="EnsemblFungi"/>
</dbReference>
<feature type="domain" description="RRM" evidence="4">
    <location>
        <begin position="86"/>
        <end position="167"/>
    </location>
</feature>
<dbReference type="InterPro" id="IPR000504">
    <property type="entry name" value="RRM_dom"/>
</dbReference>
<accession>A0A1E4SQT5</accession>
<feature type="compositionally biased region" description="Basic and acidic residues" evidence="3">
    <location>
        <begin position="281"/>
        <end position="306"/>
    </location>
</feature>
<dbReference type="OrthoDB" id="48651at2759"/>
<feature type="compositionally biased region" description="Basic and acidic residues" evidence="3">
    <location>
        <begin position="205"/>
        <end position="227"/>
    </location>
</feature>
<feature type="compositionally biased region" description="Polar residues" evidence="3">
    <location>
        <begin position="41"/>
        <end position="52"/>
    </location>
</feature>
<feature type="compositionally biased region" description="Basic and acidic residues" evidence="3">
    <location>
        <begin position="321"/>
        <end position="341"/>
    </location>
</feature>
<evidence type="ECO:0000256" key="1">
    <source>
        <dbReference type="ARBA" id="ARBA00022884"/>
    </source>
</evidence>
<organism evidence="5 6">
    <name type="scientific">Suhomyces tanzawaensis NRRL Y-17324</name>
    <dbReference type="NCBI Taxonomy" id="984487"/>
    <lineage>
        <taxon>Eukaryota</taxon>
        <taxon>Fungi</taxon>
        <taxon>Dikarya</taxon>
        <taxon>Ascomycota</taxon>
        <taxon>Saccharomycotina</taxon>
        <taxon>Pichiomycetes</taxon>
        <taxon>Debaryomycetaceae</taxon>
        <taxon>Suhomyces</taxon>
    </lineage>
</organism>
<proteinExistence type="predicted"/>
<feature type="compositionally biased region" description="Basic and acidic residues" evidence="3">
    <location>
        <begin position="364"/>
        <end position="373"/>
    </location>
</feature>
<dbReference type="GO" id="GO:0001731">
    <property type="term" value="P:formation of translation preinitiation complex"/>
    <property type="evidence" value="ECO:0007669"/>
    <property type="project" value="EnsemblFungi"/>
</dbReference>
<feature type="region of interest" description="Disordered" evidence="3">
    <location>
        <begin position="171"/>
        <end position="430"/>
    </location>
</feature>
<dbReference type="Gene3D" id="3.30.70.330">
    <property type="match status" value="1"/>
</dbReference>
<dbReference type="PANTHER" id="PTHR48024:SF56">
    <property type="entry name" value="HETEROGENEOUS NUCLEAR RIBONUCLEOPROTEIN A0"/>
    <property type="match status" value="1"/>
</dbReference>
<protein>
    <recommendedName>
        <fullName evidence="4">RRM domain-containing protein</fullName>
    </recommendedName>
</protein>
<dbReference type="InterPro" id="IPR035979">
    <property type="entry name" value="RBD_domain_sf"/>
</dbReference>
<dbReference type="Proteomes" id="UP000094285">
    <property type="component" value="Unassembled WGS sequence"/>
</dbReference>
<dbReference type="GO" id="GO:0034057">
    <property type="term" value="F:RNA strand-exchange activity"/>
    <property type="evidence" value="ECO:0007669"/>
    <property type="project" value="EnsemblFungi"/>
</dbReference>
<dbReference type="RefSeq" id="XP_020066983.1">
    <property type="nucleotide sequence ID" value="XM_020209277.1"/>
</dbReference>
<feature type="compositionally biased region" description="Basic and acidic residues" evidence="3">
    <location>
        <begin position="395"/>
        <end position="405"/>
    </location>
</feature>
<dbReference type="InterPro" id="IPR050886">
    <property type="entry name" value="RNA-binding_reg"/>
</dbReference>
<evidence type="ECO:0000256" key="3">
    <source>
        <dbReference type="SAM" id="MobiDB-lite"/>
    </source>
</evidence>
<dbReference type="GO" id="GO:0033592">
    <property type="term" value="F:RNA strand annealing activity"/>
    <property type="evidence" value="ECO:0007669"/>
    <property type="project" value="EnsemblFungi"/>
</dbReference>
<feature type="compositionally biased region" description="Basic and acidic residues" evidence="3">
    <location>
        <begin position="67"/>
        <end position="79"/>
    </location>
</feature>
<feature type="compositionally biased region" description="Basic and acidic residues" evidence="3">
    <location>
        <begin position="417"/>
        <end position="430"/>
    </location>
</feature>
<dbReference type="AlphaFoldDB" id="A0A1E4SQT5"/>
<keyword evidence="1 2" id="KW-0694">RNA-binding</keyword>
<dbReference type="STRING" id="984487.A0A1E4SQT5"/>
<evidence type="ECO:0000259" key="4">
    <source>
        <dbReference type="PROSITE" id="PS50102"/>
    </source>
</evidence>
<reference evidence="6" key="1">
    <citation type="submission" date="2016-05" db="EMBL/GenBank/DDBJ databases">
        <title>Comparative genomics of biotechnologically important yeasts.</title>
        <authorList>
            <consortium name="DOE Joint Genome Institute"/>
            <person name="Riley R."/>
            <person name="Haridas S."/>
            <person name="Wolfe K.H."/>
            <person name="Lopes M.R."/>
            <person name="Hittinger C.T."/>
            <person name="Goker M."/>
            <person name="Salamov A."/>
            <person name="Wisecaver J."/>
            <person name="Long T.M."/>
            <person name="Aerts A.L."/>
            <person name="Barry K."/>
            <person name="Choi C."/>
            <person name="Clum A."/>
            <person name="Coughlan A.Y."/>
            <person name="Deshpande S."/>
            <person name="Douglass A.P."/>
            <person name="Hanson S.J."/>
            <person name="Klenk H.-P."/>
            <person name="Labutti K."/>
            <person name="Lapidus A."/>
            <person name="Lindquist E."/>
            <person name="Lipzen A."/>
            <person name="Meier-Kolthoff J.P."/>
            <person name="Ohm R.A."/>
            <person name="Otillar R.P."/>
            <person name="Pangilinan J."/>
            <person name="Peng Y."/>
            <person name="Rokas A."/>
            <person name="Rosa C.A."/>
            <person name="Scheuner C."/>
            <person name="Sibirny A.A."/>
            <person name="Slot J.C."/>
            <person name="Stielow J.B."/>
            <person name="Sun H."/>
            <person name="Kurtzman C.P."/>
            <person name="Blackwell M."/>
            <person name="Grigoriev I.V."/>
            <person name="Jeffries T.W."/>
        </authorList>
    </citation>
    <scope>NUCLEOTIDE SEQUENCE [LARGE SCALE GENOMIC DNA]</scope>
    <source>
        <strain evidence="6">NRRL Y-17324</strain>
    </source>
</reference>
<dbReference type="EMBL" id="KV453909">
    <property type="protein sequence ID" value="ODV81861.1"/>
    <property type="molecule type" value="Genomic_DNA"/>
</dbReference>
<dbReference type="SUPFAM" id="SSF54928">
    <property type="entry name" value="RNA-binding domain, RBD"/>
    <property type="match status" value="1"/>
</dbReference>
<evidence type="ECO:0000256" key="2">
    <source>
        <dbReference type="PROSITE-ProRule" id="PRU00176"/>
    </source>
</evidence>
<feature type="region of interest" description="Disordered" evidence="3">
    <location>
        <begin position="41"/>
        <end position="83"/>
    </location>
</feature>
<dbReference type="PANTHER" id="PTHR48024">
    <property type="entry name" value="GEO13361P1-RELATED"/>
    <property type="match status" value="1"/>
</dbReference>